<comment type="caution">
    <text evidence="2">The sequence shown here is derived from an EMBL/GenBank/DDBJ whole genome shotgun (WGS) entry which is preliminary data.</text>
</comment>
<sequence length="349" mass="37608">MARFQYGFAYLSLALMIAAVITKELPSCKLNASEGNLNNGVTIVLDPSCRNGGLGCITDKCTYCKTFNTSESAHLRECDQIGWYNILTQASSSSSAETRCTASVSSSDFDLGINIIPDTNCSNGGLGCVDENCRYCKMKDTNQSAHLDPCADFGYAFEYDGDVCAASLSEGDAAAGVNIVTDPQCAFGGIGCFQETCRYCQLFDTEKSKEYVNCSRFNSSLDTFASSDQKDTNCSLEFSSVTQGLYAVTDLSCQQGNASCISDQCRLCALGPNASLPNLMPCSAFRDFLFERPICEFESVYLDKEVAIIPDTNCTEESWDCFASNCRVCQFGSLAAGLSSCSDSGYAFT</sequence>
<dbReference type="AlphaFoldDB" id="A0A024G9E0"/>
<organism evidence="2 3">
    <name type="scientific">Albugo candida</name>
    <dbReference type="NCBI Taxonomy" id="65357"/>
    <lineage>
        <taxon>Eukaryota</taxon>
        <taxon>Sar</taxon>
        <taxon>Stramenopiles</taxon>
        <taxon>Oomycota</taxon>
        <taxon>Peronosporomycetes</taxon>
        <taxon>Albuginales</taxon>
        <taxon>Albuginaceae</taxon>
        <taxon>Albugo</taxon>
    </lineage>
</organism>
<keyword evidence="1" id="KW-0732">Signal</keyword>
<dbReference type="Proteomes" id="UP000053237">
    <property type="component" value="Unassembled WGS sequence"/>
</dbReference>
<dbReference type="STRING" id="65357.A0A024G9E0"/>
<evidence type="ECO:0000313" key="2">
    <source>
        <dbReference type="EMBL" id="CCI43481.1"/>
    </source>
</evidence>
<feature type="chain" id="PRO_5001532288" evidence="1">
    <location>
        <begin position="23"/>
        <end position="349"/>
    </location>
</feature>
<evidence type="ECO:0000313" key="3">
    <source>
        <dbReference type="Proteomes" id="UP000053237"/>
    </source>
</evidence>
<dbReference type="InParanoid" id="A0A024G9E0"/>
<protein>
    <submittedName>
        <fullName evidence="2">Uncharacterized protein</fullName>
    </submittedName>
</protein>
<reference evidence="2 3" key="1">
    <citation type="submission" date="2012-05" db="EMBL/GenBank/DDBJ databases">
        <title>Recombination and specialization in a pathogen metapopulation.</title>
        <authorList>
            <person name="Gardiner A."/>
            <person name="Kemen E."/>
            <person name="Schultz-Larsen T."/>
            <person name="MacLean D."/>
            <person name="Van Oosterhout C."/>
            <person name="Jones J.D.G."/>
        </authorList>
    </citation>
    <scope>NUCLEOTIDE SEQUENCE [LARGE SCALE GENOMIC DNA]</scope>
    <source>
        <strain evidence="2 3">Ac Nc2</strain>
    </source>
</reference>
<proteinExistence type="predicted"/>
<feature type="signal peptide" evidence="1">
    <location>
        <begin position="1"/>
        <end position="22"/>
    </location>
</feature>
<evidence type="ECO:0000256" key="1">
    <source>
        <dbReference type="SAM" id="SignalP"/>
    </source>
</evidence>
<gene>
    <name evidence="2" type="ORF">BN9_042650</name>
</gene>
<name>A0A024G9E0_9STRA</name>
<dbReference type="OrthoDB" id="168327at2759"/>
<accession>A0A024G9E0</accession>
<dbReference type="EMBL" id="CAIX01000049">
    <property type="protein sequence ID" value="CCI43481.1"/>
    <property type="molecule type" value="Genomic_DNA"/>
</dbReference>
<keyword evidence="3" id="KW-1185">Reference proteome</keyword>